<name>A0A7J0FMB3_9ERIC</name>
<dbReference type="AlphaFoldDB" id="A0A7J0FMB3"/>
<sequence length="72" mass="7866">MARSTLFGSGMNFEANSKRTQCRIAYCLREANMVADSLANWGCDNSNAVFHEFATIPDGIRGALKLDTMGFA</sequence>
<evidence type="ECO:0000313" key="1">
    <source>
        <dbReference type="EMBL" id="GFY99845.1"/>
    </source>
</evidence>
<proteinExistence type="predicted"/>
<evidence type="ECO:0008006" key="3">
    <source>
        <dbReference type="Google" id="ProtNLM"/>
    </source>
</evidence>
<protein>
    <recommendedName>
        <fullName evidence="3">RNase H type-1 domain-containing protein</fullName>
    </recommendedName>
</protein>
<dbReference type="Proteomes" id="UP000585474">
    <property type="component" value="Unassembled WGS sequence"/>
</dbReference>
<evidence type="ECO:0000313" key="2">
    <source>
        <dbReference type="Proteomes" id="UP000585474"/>
    </source>
</evidence>
<comment type="caution">
    <text evidence="1">The sequence shown here is derived from an EMBL/GenBank/DDBJ whole genome shotgun (WGS) entry which is preliminary data.</text>
</comment>
<gene>
    <name evidence="1" type="ORF">Acr_13g0012450</name>
</gene>
<dbReference type="EMBL" id="BJWL01000013">
    <property type="protein sequence ID" value="GFY99845.1"/>
    <property type="molecule type" value="Genomic_DNA"/>
</dbReference>
<accession>A0A7J0FMB3</accession>
<keyword evidence="2" id="KW-1185">Reference proteome</keyword>
<reference evidence="1 2" key="1">
    <citation type="submission" date="2019-07" db="EMBL/GenBank/DDBJ databases">
        <title>De Novo Assembly of kiwifruit Actinidia rufa.</title>
        <authorList>
            <person name="Sugita-Konishi S."/>
            <person name="Sato K."/>
            <person name="Mori E."/>
            <person name="Abe Y."/>
            <person name="Kisaki G."/>
            <person name="Hamano K."/>
            <person name="Suezawa K."/>
            <person name="Otani M."/>
            <person name="Fukuda T."/>
            <person name="Manabe T."/>
            <person name="Gomi K."/>
            <person name="Tabuchi M."/>
            <person name="Akimitsu K."/>
            <person name="Kataoka I."/>
        </authorList>
    </citation>
    <scope>NUCLEOTIDE SEQUENCE [LARGE SCALE GENOMIC DNA]</scope>
    <source>
        <strain evidence="2">cv. Fuchu</strain>
    </source>
</reference>
<organism evidence="1 2">
    <name type="scientific">Actinidia rufa</name>
    <dbReference type="NCBI Taxonomy" id="165716"/>
    <lineage>
        <taxon>Eukaryota</taxon>
        <taxon>Viridiplantae</taxon>
        <taxon>Streptophyta</taxon>
        <taxon>Embryophyta</taxon>
        <taxon>Tracheophyta</taxon>
        <taxon>Spermatophyta</taxon>
        <taxon>Magnoliopsida</taxon>
        <taxon>eudicotyledons</taxon>
        <taxon>Gunneridae</taxon>
        <taxon>Pentapetalae</taxon>
        <taxon>asterids</taxon>
        <taxon>Ericales</taxon>
        <taxon>Actinidiaceae</taxon>
        <taxon>Actinidia</taxon>
    </lineage>
</organism>